<comment type="similarity">
    <text evidence="1">Belongs to the prefoldin subunit alpha family.</text>
</comment>
<reference evidence="3" key="1">
    <citation type="submission" date="2020-06" db="EMBL/GenBank/DDBJ databases">
        <authorList>
            <consortium name="Plant Systems Biology data submission"/>
        </authorList>
    </citation>
    <scope>NUCLEOTIDE SEQUENCE</scope>
    <source>
        <strain evidence="3">D6</strain>
    </source>
</reference>
<proteinExistence type="inferred from homology"/>
<dbReference type="HAMAP" id="MF_00308">
    <property type="entry name" value="PfdA"/>
    <property type="match status" value="1"/>
</dbReference>
<evidence type="ECO:0000256" key="2">
    <source>
        <dbReference type="SAM" id="Coils"/>
    </source>
</evidence>
<comment type="caution">
    <text evidence="3">The sequence shown here is derived from an EMBL/GenBank/DDBJ whole genome shotgun (WGS) entry which is preliminary data.</text>
</comment>
<dbReference type="Pfam" id="PF02996">
    <property type="entry name" value="Prefoldin"/>
    <property type="match status" value="1"/>
</dbReference>
<dbReference type="InterPro" id="IPR011599">
    <property type="entry name" value="PFD_alpha_archaea"/>
</dbReference>
<dbReference type="GO" id="GO:0016272">
    <property type="term" value="C:prefoldin complex"/>
    <property type="evidence" value="ECO:0007669"/>
    <property type="project" value="InterPro"/>
</dbReference>
<dbReference type="GO" id="GO:0051082">
    <property type="term" value="F:unfolded protein binding"/>
    <property type="evidence" value="ECO:0007669"/>
    <property type="project" value="InterPro"/>
</dbReference>
<dbReference type="Proteomes" id="UP001153069">
    <property type="component" value="Unassembled WGS sequence"/>
</dbReference>
<dbReference type="PANTHER" id="PTHR12674:SF2">
    <property type="entry name" value="PREFOLDIN SUBUNIT 5"/>
    <property type="match status" value="1"/>
</dbReference>
<dbReference type="OrthoDB" id="10267474at2759"/>
<dbReference type="PANTHER" id="PTHR12674">
    <property type="entry name" value="PREFOLDIN SUBUNIT 5"/>
    <property type="match status" value="1"/>
</dbReference>
<dbReference type="GO" id="GO:0006457">
    <property type="term" value="P:protein folding"/>
    <property type="evidence" value="ECO:0007669"/>
    <property type="project" value="InterPro"/>
</dbReference>
<gene>
    <name evidence="3" type="ORF">SEMRO_29_G019030.1</name>
</gene>
<dbReference type="GO" id="GO:1990115">
    <property type="term" value="P:RNA polymerase III assembly"/>
    <property type="evidence" value="ECO:0007669"/>
    <property type="project" value="TreeGrafter"/>
</dbReference>
<name>A0A9N8DCG6_9STRA</name>
<sequence length="165" mass="18495">MSEQQQQATTTIDLDSMSLEELNQAKQQEEQRLQALTSRYAQLRSAAARLNASQRAVNELSPSSEGKEVMVPLTESVYIPGKIREPTKLLVELGTGYFAEKSSKDTNAFLERKIRLVDHNSENVTKAIQVTRQNMEHIAMTMQGKMIEIRAKQEGQRVKAAAESS</sequence>
<organism evidence="3 4">
    <name type="scientific">Seminavis robusta</name>
    <dbReference type="NCBI Taxonomy" id="568900"/>
    <lineage>
        <taxon>Eukaryota</taxon>
        <taxon>Sar</taxon>
        <taxon>Stramenopiles</taxon>
        <taxon>Ochrophyta</taxon>
        <taxon>Bacillariophyta</taxon>
        <taxon>Bacillariophyceae</taxon>
        <taxon>Bacillariophycidae</taxon>
        <taxon>Naviculales</taxon>
        <taxon>Naviculaceae</taxon>
        <taxon>Seminavis</taxon>
    </lineage>
</organism>
<evidence type="ECO:0000256" key="1">
    <source>
        <dbReference type="ARBA" id="ARBA00010048"/>
    </source>
</evidence>
<dbReference type="CDD" id="cd23157">
    <property type="entry name" value="Prefoldin_5"/>
    <property type="match status" value="1"/>
</dbReference>
<dbReference type="GO" id="GO:1990114">
    <property type="term" value="P:RNA polymerase II core complex assembly"/>
    <property type="evidence" value="ECO:0007669"/>
    <property type="project" value="TreeGrafter"/>
</dbReference>
<keyword evidence="2" id="KW-0175">Coiled coil</keyword>
<dbReference type="SUPFAM" id="SSF46579">
    <property type="entry name" value="Prefoldin"/>
    <property type="match status" value="1"/>
</dbReference>
<dbReference type="GO" id="GO:0005737">
    <property type="term" value="C:cytoplasm"/>
    <property type="evidence" value="ECO:0007669"/>
    <property type="project" value="TreeGrafter"/>
</dbReference>
<evidence type="ECO:0000313" key="3">
    <source>
        <dbReference type="EMBL" id="CAB9497960.1"/>
    </source>
</evidence>
<dbReference type="EMBL" id="CAICTM010000029">
    <property type="protein sequence ID" value="CAB9497960.1"/>
    <property type="molecule type" value="Genomic_DNA"/>
</dbReference>
<dbReference type="InterPro" id="IPR004127">
    <property type="entry name" value="Prefoldin_subunit_alpha"/>
</dbReference>
<dbReference type="InterPro" id="IPR009053">
    <property type="entry name" value="Prefoldin"/>
</dbReference>
<dbReference type="GO" id="GO:1990113">
    <property type="term" value="P:RNA polymerase I assembly"/>
    <property type="evidence" value="ECO:0007669"/>
    <property type="project" value="TreeGrafter"/>
</dbReference>
<dbReference type="AlphaFoldDB" id="A0A9N8DCG6"/>
<keyword evidence="4" id="KW-1185">Reference proteome</keyword>
<protein>
    <submittedName>
        <fullName evidence="3">Prefoldin subunit 5</fullName>
    </submittedName>
</protein>
<accession>A0A9N8DCG6</accession>
<dbReference type="NCBIfam" id="TIGR00293">
    <property type="entry name" value="prefoldin subunit alpha"/>
    <property type="match status" value="1"/>
</dbReference>
<feature type="coiled-coil region" evidence="2">
    <location>
        <begin position="19"/>
        <end position="53"/>
    </location>
</feature>
<evidence type="ECO:0000313" key="4">
    <source>
        <dbReference type="Proteomes" id="UP001153069"/>
    </source>
</evidence>
<dbReference type="Gene3D" id="1.10.287.370">
    <property type="match status" value="1"/>
</dbReference>